<accession>A0A9W8NSF8</accession>
<reference evidence="1 2" key="1">
    <citation type="journal article" date="2023" name="Proc. Natl. Acad. Sci. U.S.A.">
        <title>A global phylogenomic analysis of the shiitake genus Lentinula.</title>
        <authorList>
            <person name="Sierra-Patev S."/>
            <person name="Min B."/>
            <person name="Naranjo-Ortiz M."/>
            <person name="Looney B."/>
            <person name="Konkel Z."/>
            <person name="Slot J.C."/>
            <person name="Sakamoto Y."/>
            <person name="Steenwyk J.L."/>
            <person name="Rokas A."/>
            <person name="Carro J."/>
            <person name="Camarero S."/>
            <person name="Ferreira P."/>
            <person name="Molpeceres G."/>
            <person name="Ruiz-Duenas F.J."/>
            <person name="Serrano A."/>
            <person name="Henrissat B."/>
            <person name="Drula E."/>
            <person name="Hughes K.W."/>
            <person name="Mata J.L."/>
            <person name="Ishikawa N.K."/>
            <person name="Vargas-Isla R."/>
            <person name="Ushijima S."/>
            <person name="Smith C.A."/>
            <person name="Donoghue J."/>
            <person name="Ahrendt S."/>
            <person name="Andreopoulos W."/>
            <person name="He G."/>
            <person name="LaButti K."/>
            <person name="Lipzen A."/>
            <person name="Ng V."/>
            <person name="Riley R."/>
            <person name="Sandor L."/>
            <person name="Barry K."/>
            <person name="Martinez A.T."/>
            <person name="Xiao Y."/>
            <person name="Gibbons J.G."/>
            <person name="Terashima K."/>
            <person name="Grigoriev I.V."/>
            <person name="Hibbett D."/>
        </authorList>
    </citation>
    <scope>NUCLEOTIDE SEQUENCE [LARGE SCALE GENOMIC DNA]</scope>
    <source>
        <strain evidence="1 2">TFB7810</strain>
    </source>
</reference>
<dbReference type="AlphaFoldDB" id="A0A9W8NSF8"/>
<keyword evidence="2" id="KW-1185">Reference proteome</keyword>
<comment type="caution">
    <text evidence="1">The sequence shown here is derived from an EMBL/GenBank/DDBJ whole genome shotgun (WGS) entry which is preliminary data.</text>
</comment>
<dbReference type="Proteomes" id="UP001142393">
    <property type="component" value="Unassembled WGS sequence"/>
</dbReference>
<evidence type="ECO:0000313" key="2">
    <source>
        <dbReference type="Proteomes" id="UP001142393"/>
    </source>
</evidence>
<sequence length="236" mass="26224">MAIDSTWYKYGMRFRSSSFSNKLEGFDTLQPDYPYYSVLIVQPLGAPAMSNIAKLVTITPLHKPHVPSSPVYNVPLAPRNVPEDLVDDSLEFMSTLEPPKSDIWSRFSSPGGFFDESGYYFPPIDPPMDPEEMKEFAEKYFSPESGFSSADQAVFFLDDSESPRRDGTLPDFLSAGFDSPQSSEELEQFLLALTSSEWPDVMSALNIDTEVFGEVSAVVESIPENTTTSEMMGPSS</sequence>
<evidence type="ECO:0000313" key="1">
    <source>
        <dbReference type="EMBL" id="KAJ3739929.1"/>
    </source>
</evidence>
<dbReference type="EMBL" id="JANVFU010000016">
    <property type="protein sequence ID" value="KAJ3739929.1"/>
    <property type="molecule type" value="Genomic_DNA"/>
</dbReference>
<protein>
    <submittedName>
        <fullName evidence="1">Uncharacterized protein</fullName>
    </submittedName>
</protein>
<organism evidence="1 2">
    <name type="scientific">Lentinula detonsa</name>
    <dbReference type="NCBI Taxonomy" id="2804962"/>
    <lineage>
        <taxon>Eukaryota</taxon>
        <taxon>Fungi</taxon>
        <taxon>Dikarya</taxon>
        <taxon>Basidiomycota</taxon>
        <taxon>Agaricomycotina</taxon>
        <taxon>Agaricomycetes</taxon>
        <taxon>Agaricomycetidae</taxon>
        <taxon>Agaricales</taxon>
        <taxon>Marasmiineae</taxon>
        <taxon>Omphalotaceae</taxon>
        <taxon>Lentinula</taxon>
    </lineage>
</organism>
<proteinExistence type="predicted"/>
<name>A0A9W8NSF8_9AGAR</name>
<gene>
    <name evidence="1" type="ORF">DFH05DRAFT_1546264</name>
</gene>